<gene>
    <name evidence="10" type="ORF">D7X96_06325</name>
</gene>
<dbReference type="GO" id="GO:0050660">
    <property type="term" value="F:flavin adenine dinucleotide binding"/>
    <property type="evidence" value="ECO:0007669"/>
    <property type="project" value="InterPro"/>
</dbReference>
<reference evidence="11" key="1">
    <citation type="submission" date="2018-09" db="EMBL/GenBank/DDBJ databases">
        <authorList>
            <person name="Livingstone P.G."/>
            <person name="Whitworth D.E."/>
        </authorList>
    </citation>
    <scope>NUCLEOTIDE SEQUENCE [LARGE SCALE GENOMIC DNA]</scope>
    <source>
        <strain evidence="11">AB047A</strain>
    </source>
</reference>
<name>A0A3A8QTU8_9BACT</name>
<keyword evidence="7" id="KW-0560">Oxidoreductase</keyword>
<dbReference type="Gene3D" id="3.50.50.60">
    <property type="entry name" value="FAD/NAD(P)-binding domain"/>
    <property type="match status" value="1"/>
</dbReference>
<keyword evidence="10" id="KW-0503">Monooxygenase</keyword>
<evidence type="ECO:0000313" key="10">
    <source>
        <dbReference type="EMBL" id="RKH71967.1"/>
    </source>
</evidence>
<evidence type="ECO:0000256" key="7">
    <source>
        <dbReference type="ARBA" id="ARBA00023002"/>
    </source>
</evidence>
<evidence type="ECO:0000256" key="5">
    <source>
        <dbReference type="ARBA" id="ARBA00022630"/>
    </source>
</evidence>
<feature type="domain" description="Squalene epoxidase" evidence="9">
    <location>
        <begin position="188"/>
        <end position="445"/>
    </location>
</feature>
<dbReference type="InterPro" id="IPR013698">
    <property type="entry name" value="Squalene_epoxidase"/>
</dbReference>
<protein>
    <recommendedName>
        <fullName evidence="4">squalene monooxygenase</fullName>
        <ecNumber evidence="4">1.14.14.17</ecNumber>
    </recommendedName>
</protein>
<keyword evidence="8" id="KW-0472">Membrane</keyword>
<dbReference type="PRINTS" id="PR00420">
    <property type="entry name" value="RNGMNOXGNASE"/>
</dbReference>
<comment type="subcellular location">
    <subcellularLocation>
        <location evidence="2">Membrane</location>
    </subcellularLocation>
</comment>
<evidence type="ECO:0000256" key="4">
    <source>
        <dbReference type="ARBA" id="ARBA00012312"/>
    </source>
</evidence>
<comment type="caution">
    <text evidence="10">The sequence shown here is derived from an EMBL/GenBank/DDBJ whole genome shotgun (WGS) entry which is preliminary data.</text>
</comment>
<dbReference type="EMBL" id="RAWM01000011">
    <property type="protein sequence ID" value="RKH71967.1"/>
    <property type="molecule type" value="Genomic_DNA"/>
</dbReference>
<keyword evidence="11" id="KW-1185">Reference proteome</keyword>
<dbReference type="Proteomes" id="UP000282656">
    <property type="component" value="Unassembled WGS sequence"/>
</dbReference>
<evidence type="ECO:0000256" key="2">
    <source>
        <dbReference type="ARBA" id="ARBA00004370"/>
    </source>
</evidence>
<dbReference type="AlphaFoldDB" id="A0A3A8QTU8"/>
<comment type="similarity">
    <text evidence="3">Belongs to the squalene monooxygenase family.</text>
</comment>
<dbReference type="GO" id="GO:0004506">
    <property type="term" value="F:squalene monooxygenase activity"/>
    <property type="evidence" value="ECO:0007669"/>
    <property type="project" value="UniProtKB-EC"/>
</dbReference>
<dbReference type="Pfam" id="PF08491">
    <property type="entry name" value="SE"/>
    <property type="match status" value="1"/>
</dbReference>
<comment type="cofactor">
    <cofactor evidence="1">
        <name>FAD</name>
        <dbReference type="ChEBI" id="CHEBI:57692"/>
    </cofactor>
</comment>
<evidence type="ECO:0000256" key="3">
    <source>
        <dbReference type="ARBA" id="ARBA00008802"/>
    </source>
</evidence>
<dbReference type="SUPFAM" id="SSF51905">
    <property type="entry name" value="FAD/NAD(P)-binding domain"/>
    <property type="match status" value="1"/>
</dbReference>
<proteinExistence type="inferred from homology"/>
<evidence type="ECO:0000256" key="6">
    <source>
        <dbReference type="ARBA" id="ARBA00022827"/>
    </source>
</evidence>
<keyword evidence="5" id="KW-0285">Flavoprotein</keyword>
<dbReference type="GO" id="GO:0016020">
    <property type="term" value="C:membrane"/>
    <property type="evidence" value="ECO:0007669"/>
    <property type="project" value="UniProtKB-SubCell"/>
</dbReference>
<evidence type="ECO:0000313" key="11">
    <source>
        <dbReference type="Proteomes" id="UP000282656"/>
    </source>
</evidence>
<dbReference type="GO" id="GO:0016126">
    <property type="term" value="P:sterol biosynthetic process"/>
    <property type="evidence" value="ECO:0007669"/>
    <property type="project" value="InterPro"/>
</dbReference>
<dbReference type="PANTHER" id="PTHR10835">
    <property type="entry name" value="SQUALENE MONOOXYGENASE"/>
    <property type="match status" value="1"/>
</dbReference>
<evidence type="ECO:0000256" key="8">
    <source>
        <dbReference type="ARBA" id="ARBA00023136"/>
    </source>
</evidence>
<dbReference type="PANTHER" id="PTHR10835:SF0">
    <property type="entry name" value="SQUALENE MONOOXYGENASE"/>
    <property type="match status" value="1"/>
</dbReference>
<evidence type="ECO:0000256" key="1">
    <source>
        <dbReference type="ARBA" id="ARBA00001974"/>
    </source>
</evidence>
<dbReference type="InterPro" id="IPR036188">
    <property type="entry name" value="FAD/NAD-bd_sf"/>
</dbReference>
<dbReference type="InterPro" id="IPR040125">
    <property type="entry name" value="Squalene_monox"/>
</dbReference>
<dbReference type="EC" id="1.14.14.17" evidence="4"/>
<keyword evidence="6" id="KW-0274">FAD</keyword>
<sequence length="506" mass="54418">MLHPAPSCLPPRACGAAHEWISRSMPDMESANASGGHVGDTEVVIAGGGPAGCAVAAALSDLGWSVLLLDAGVDRHKQLAGELLHPTGVRDLRAMGFGDVVDGWAAHPVKGFAVRFHAPARTLVLPYGRGCTGLSLEHAALTLPLLEAVSRRRNVTLLTRARVTAVEHNCERGVRLRYSHAGAEHTVHARLLVAADGRASPVRRMLGIAEHHQRLSTMLGVTVDSDCLTHPEHGHQFVGGAVHALAYTIQPGVARVMVDLPLGSTARTLKERPELLLALPSRLREAVWRALEERPAVRMASNDDWLAETVWMGSAVLVGDAAACCHPLTASGMASAFHDARALQESLDRHPGHVARALEHYAHARRPAQRTRVALASALYSAFARQDEAMHALRMGLLHYWEHSPGGARASMALLSSEEPRMRVMAREYLRVVLHAFAAMLSPNGPGGSLRSAAPLLRSAGPPLRGTVASAVEQVGSWLHRRVRRPVYTLARAGWASPRRAFASNR</sequence>
<organism evidence="10 11">
    <name type="scientific">Corallococcus interemptor</name>
    <dbReference type="NCBI Taxonomy" id="2316720"/>
    <lineage>
        <taxon>Bacteria</taxon>
        <taxon>Pseudomonadati</taxon>
        <taxon>Myxococcota</taxon>
        <taxon>Myxococcia</taxon>
        <taxon>Myxococcales</taxon>
        <taxon>Cystobacterineae</taxon>
        <taxon>Myxococcaceae</taxon>
        <taxon>Corallococcus</taxon>
    </lineage>
</organism>
<accession>A0A3A8QTU8</accession>
<evidence type="ECO:0000259" key="9">
    <source>
        <dbReference type="Pfam" id="PF08491"/>
    </source>
</evidence>